<organism evidence="2 3">
    <name type="scientific">Zhihengliuella halotolerans</name>
    <dbReference type="NCBI Taxonomy" id="370736"/>
    <lineage>
        <taxon>Bacteria</taxon>
        <taxon>Bacillati</taxon>
        <taxon>Actinomycetota</taxon>
        <taxon>Actinomycetes</taxon>
        <taxon>Micrococcales</taxon>
        <taxon>Micrococcaceae</taxon>
        <taxon>Zhihengliuella</taxon>
    </lineage>
</organism>
<keyword evidence="3" id="KW-1185">Reference proteome</keyword>
<dbReference type="EMBL" id="SHLA01000001">
    <property type="protein sequence ID" value="RZU63264.1"/>
    <property type="molecule type" value="Genomic_DNA"/>
</dbReference>
<feature type="region of interest" description="Disordered" evidence="1">
    <location>
        <begin position="109"/>
        <end position="133"/>
    </location>
</feature>
<comment type="caution">
    <text evidence="2">The sequence shown here is derived from an EMBL/GenBank/DDBJ whole genome shotgun (WGS) entry which is preliminary data.</text>
</comment>
<feature type="compositionally biased region" description="Polar residues" evidence="1">
    <location>
        <begin position="113"/>
        <end position="122"/>
    </location>
</feature>
<sequence length="133" mass="13441">MSNANRTPSPSERARADAVQQVMELDGVAAVFPPTLAVVKSLATRSSAPHDSLRLSGGRGATEASIDIAVTAGQPASDIAAAVQDLVHAVLTGHGIETSSVAVTVLEHGPNPVTGNEAQSTERAPLPDTEVGA</sequence>
<accession>A0A4Q8AG68</accession>
<reference evidence="2 3" key="1">
    <citation type="submission" date="2019-02" db="EMBL/GenBank/DDBJ databases">
        <title>Sequencing the genomes of 1000 actinobacteria strains.</title>
        <authorList>
            <person name="Klenk H.-P."/>
        </authorList>
    </citation>
    <scope>NUCLEOTIDE SEQUENCE [LARGE SCALE GENOMIC DNA]</scope>
    <source>
        <strain evidence="2 3">DSM 17364</strain>
    </source>
</reference>
<evidence type="ECO:0000313" key="3">
    <source>
        <dbReference type="Proteomes" id="UP000292685"/>
    </source>
</evidence>
<dbReference type="Proteomes" id="UP000292685">
    <property type="component" value="Unassembled WGS sequence"/>
</dbReference>
<gene>
    <name evidence="2" type="ORF">EV380_2876</name>
</gene>
<evidence type="ECO:0000256" key="1">
    <source>
        <dbReference type="SAM" id="MobiDB-lite"/>
    </source>
</evidence>
<evidence type="ECO:0000313" key="2">
    <source>
        <dbReference type="EMBL" id="RZU63264.1"/>
    </source>
</evidence>
<proteinExistence type="predicted"/>
<dbReference type="AlphaFoldDB" id="A0A4Q8AG68"/>
<dbReference type="RefSeq" id="WP_102159216.1">
    <property type="nucleotide sequence ID" value="NZ_PGGT01000034.1"/>
</dbReference>
<protein>
    <submittedName>
        <fullName evidence="2">Uncharacterized protein</fullName>
    </submittedName>
</protein>
<name>A0A4Q8AG68_9MICC</name>